<comment type="caution">
    <text evidence="8">The sequence shown here is derived from an EMBL/GenBank/DDBJ whole genome shotgun (WGS) entry which is preliminary data.</text>
</comment>
<protein>
    <submittedName>
        <fullName evidence="8">RagB/SusD family nutrient uptake outer membrane protein</fullName>
    </submittedName>
</protein>
<dbReference type="Gene3D" id="1.25.40.390">
    <property type="match status" value="1"/>
</dbReference>
<comment type="similarity">
    <text evidence="2">Belongs to the SusD family.</text>
</comment>
<evidence type="ECO:0000256" key="5">
    <source>
        <dbReference type="ARBA" id="ARBA00023237"/>
    </source>
</evidence>
<proteinExistence type="inferred from homology"/>
<dbReference type="Pfam" id="PF07980">
    <property type="entry name" value="SusD_RagB"/>
    <property type="match status" value="1"/>
</dbReference>
<keyword evidence="9" id="KW-1185">Reference proteome</keyword>
<dbReference type="EMBL" id="BAABFT010000004">
    <property type="protein sequence ID" value="GAA4319986.1"/>
    <property type="molecule type" value="Genomic_DNA"/>
</dbReference>
<dbReference type="InterPro" id="IPR033985">
    <property type="entry name" value="SusD-like_N"/>
</dbReference>
<sequence length="494" mass="54936">MKILSKKYIAVLGLAAGLLGASSCKKILELEPHNTTFTGAYFTNGQDANTAISGAYSLLRSALFDNYSYHVFGDAPSNEFSINGSLDNANYNISRGEFTGLNVGPGIWNWKNYFKLLQQINLVINKVPGIPIEKFTNQDDKARIIGEAHFLRAYTYFYMSRVWGDIPLKLAPDLDVSQAVNVPRSPAAAVLKQCLADVKIAEDNLTFGYNDENERAVRANKGSAFALEAHIKAWQHDYAGSEVAANTVITQGGYALADSSEYAKVFIGKSLEGIFEINVSYGQGEGISLNGGGYAPTLAAPFIDKRTQVNWPTNKEYINKIFKDSTDFRYRKFLFQAQSTVGQTIKFSNITYADGSAKNDPRLSNNLIIFRLADIMLLRAEALNQLGRDNEAVILLNRVRQRAHVPSINGVTGDALTSVILQERLRELYYEGQSYYDLVRTLHQGSTTAHYFGDYNSVFSDDRINTGGALWPIDPNMFKDDFVITQTPYWQGKL</sequence>
<comment type="subcellular location">
    <subcellularLocation>
        <location evidence="1">Cell outer membrane</location>
    </subcellularLocation>
</comment>
<dbReference type="CDD" id="cd08977">
    <property type="entry name" value="SusD"/>
    <property type="match status" value="1"/>
</dbReference>
<dbReference type="RefSeq" id="WP_345210814.1">
    <property type="nucleotide sequence ID" value="NZ_BAABFT010000004.1"/>
</dbReference>
<gene>
    <name evidence="8" type="ORF">GCM10023149_19010</name>
</gene>
<organism evidence="8 9">
    <name type="scientific">Mucilaginibacter gynuensis</name>
    <dbReference type="NCBI Taxonomy" id="1302236"/>
    <lineage>
        <taxon>Bacteria</taxon>
        <taxon>Pseudomonadati</taxon>
        <taxon>Bacteroidota</taxon>
        <taxon>Sphingobacteriia</taxon>
        <taxon>Sphingobacteriales</taxon>
        <taxon>Sphingobacteriaceae</taxon>
        <taxon>Mucilaginibacter</taxon>
    </lineage>
</organism>
<evidence type="ECO:0000259" key="7">
    <source>
        <dbReference type="Pfam" id="PF14322"/>
    </source>
</evidence>
<dbReference type="Pfam" id="PF14322">
    <property type="entry name" value="SusD-like_3"/>
    <property type="match status" value="1"/>
</dbReference>
<dbReference type="SUPFAM" id="SSF48452">
    <property type="entry name" value="TPR-like"/>
    <property type="match status" value="1"/>
</dbReference>
<keyword evidence="4" id="KW-0472">Membrane</keyword>
<evidence type="ECO:0000256" key="4">
    <source>
        <dbReference type="ARBA" id="ARBA00023136"/>
    </source>
</evidence>
<feature type="domain" description="RagB/SusD" evidence="6">
    <location>
        <begin position="328"/>
        <end position="490"/>
    </location>
</feature>
<dbReference type="PROSITE" id="PS51257">
    <property type="entry name" value="PROKAR_LIPOPROTEIN"/>
    <property type="match status" value="1"/>
</dbReference>
<feature type="domain" description="SusD-like N-terminal" evidence="7">
    <location>
        <begin position="104"/>
        <end position="230"/>
    </location>
</feature>
<evidence type="ECO:0000256" key="3">
    <source>
        <dbReference type="ARBA" id="ARBA00022729"/>
    </source>
</evidence>
<evidence type="ECO:0000256" key="1">
    <source>
        <dbReference type="ARBA" id="ARBA00004442"/>
    </source>
</evidence>
<evidence type="ECO:0000313" key="8">
    <source>
        <dbReference type="EMBL" id="GAA4319986.1"/>
    </source>
</evidence>
<evidence type="ECO:0000259" key="6">
    <source>
        <dbReference type="Pfam" id="PF07980"/>
    </source>
</evidence>
<keyword evidence="5" id="KW-0998">Cell outer membrane</keyword>
<reference evidence="9" key="1">
    <citation type="journal article" date="2019" name="Int. J. Syst. Evol. Microbiol.">
        <title>The Global Catalogue of Microorganisms (GCM) 10K type strain sequencing project: providing services to taxonomists for standard genome sequencing and annotation.</title>
        <authorList>
            <consortium name="The Broad Institute Genomics Platform"/>
            <consortium name="The Broad Institute Genome Sequencing Center for Infectious Disease"/>
            <person name="Wu L."/>
            <person name="Ma J."/>
        </authorList>
    </citation>
    <scope>NUCLEOTIDE SEQUENCE [LARGE SCALE GENOMIC DNA]</scope>
    <source>
        <strain evidence="9">JCM 17705</strain>
    </source>
</reference>
<accession>A0ABP8G9Z3</accession>
<dbReference type="Proteomes" id="UP001500582">
    <property type="component" value="Unassembled WGS sequence"/>
</dbReference>
<dbReference type="InterPro" id="IPR011990">
    <property type="entry name" value="TPR-like_helical_dom_sf"/>
</dbReference>
<name>A0ABP8G9Z3_9SPHI</name>
<dbReference type="InterPro" id="IPR012944">
    <property type="entry name" value="SusD_RagB_dom"/>
</dbReference>
<evidence type="ECO:0000313" key="9">
    <source>
        <dbReference type="Proteomes" id="UP001500582"/>
    </source>
</evidence>
<evidence type="ECO:0000256" key="2">
    <source>
        <dbReference type="ARBA" id="ARBA00006275"/>
    </source>
</evidence>
<keyword evidence="3" id="KW-0732">Signal</keyword>